<sequence length="234" mass="25647">MACRAPYSHRLLRRIRGSEVVHWAIYGLRIEVTSVLQSLSSWCAPSTAAGGCCSFYPRVSYTNLIVIASSRALLSCTEAVASFNEILSFLVSDVGISTTVSDISFAVVVHQIRQNVARSDPLLPPYRSGRRENVVVLFRVVNVTSISRICAHLSRSLSLFKAVIQSRVNLLHFHVLLFPQNGRMINDGFMVAEENDGAINCIGHTGRPVPDKTLASMTATREPAKPGQMLTLSC</sequence>
<proteinExistence type="predicted"/>
<accession>A0AA39J8I4</accession>
<name>A0AA39J8I4_9AGAR</name>
<keyword evidence="2" id="KW-1185">Reference proteome</keyword>
<evidence type="ECO:0000313" key="1">
    <source>
        <dbReference type="EMBL" id="KAK0437669.1"/>
    </source>
</evidence>
<dbReference type="Proteomes" id="UP001175226">
    <property type="component" value="Unassembled WGS sequence"/>
</dbReference>
<reference evidence="1" key="1">
    <citation type="submission" date="2023-06" db="EMBL/GenBank/DDBJ databases">
        <authorList>
            <consortium name="Lawrence Berkeley National Laboratory"/>
            <person name="Ahrendt S."/>
            <person name="Sahu N."/>
            <person name="Indic B."/>
            <person name="Wong-Bajracharya J."/>
            <person name="Merenyi Z."/>
            <person name="Ke H.-M."/>
            <person name="Monk M."/>
            <person name="Kocsube S."/>
            <person name="Drula E."/>
            <person name="Lipzen A."/>
            <person name="Balint B."/>
            <person name="Henrissat B."/>
            <person name="Andreopoulos B."/>
            <person name="Martin F.M."/>
            <person name="Harder C.B."/>
            <person name="Rigling D."/>
            <person name="Ford K.L."/>
            <person name="Foster G.D."/>
            <person name="Pangilinan J."/>
            <person name="Papanicolaou A."/>
            <person name="Barry K."/>
            <person name="LaButti K."/>
            <person name="Viragh M."/>
            <person name="Koriabine M."/>
            <person name="Yan M."/>
            <person name="Riley R."/>
            <person name="Champramary S."/>
            <person name="Plett K.L."/>
            <person name="Tsai I.J."/>
            <person name="Slot J."/>
            <person name="Sipos G."/>
            <person name="Plett J."/>
            <person name="Nagy L.G."/>
            <person name="Grigoriev I.V."/>
        </authorList>
    </citation>
    <scope>NUCLEOTIDE SEQUENCE</scope>
    <source>
        <strain evidence="1">FPL87.14</strain>
    </source>
</reference>
<protein>
    <submittedName>
        <fullName evidence="1">Uncharacterized protein</fullName>
    </submittedName>
</protein>
<evidence type="ECO:0000313" key="2">
    <source>
        <dbReference type="Proteomes" id="UP001175226"/>
    </source>
</evidence>
<dbReference type="AlphaFoldDB" id="A0AA39J8I4"/>
<organism evidence="1 2">
    <name type="scientific">Armillaria borealis</name>
    <dbReference type="NCBI Taxonomy" id="47425"/>
    <lineage>
        <taxon>Eukaryota</taxon>
        <taxon>Fungi</taxon>
        <taxon>Dikarya</taxon>
        <taxon>Basidiomycota</taxon>
        <taxon>Agaricomycotina</taxon>
        <taxon>Agaricomycetes</taxon>
        <taxon>Agaricomycetidae</taxon>
        <taxon>Agaricales</taxon>
        <taxon>Marasmiineae</taxon>
        <taxon>Physalacriaceae</taxon>
        <taxon>Armillaria</taxon>
    </lineage>
</organism>
<dbReference type="EMBL" id="JAUEPT010000047">
    <property type="protein sequence ID" value="KAK0437669.1"/>
    <property type="molecule type" value="Genomic_DNA"/>
</dbReference>
<comment type="caution">
    <text evidence="1">The sequence shown here is derived from an EMBL/GenBank/DDBJ whole genome shotgun (WGS) entry which is preliminary data.</text>
</comment>
<gene>
    <name evidence="1" type="ORF">EV421DRAFT_1006287</name>
</gene>